<organism evidence="2 3">
    <name type="scientific">Trichoderma asperellum</name>
    <name type="common">Filamentous fungus</name>
    <dbReference type="NCBI Taxonomy" id="101201"/>
    <lineage>
        <taxon>Eukaryota</taxon>
        <taxon>Fungi</taxon>
        <taxon>Dikarya</taxon>
        <taxon>Ascomycota</taxon>
        <taxon>Pezizomycotina</taxon>
        <taxon>Sordariomycetes</taxon>
        <taxon>Hypocreomycetidae</taxon>
        <taxon>Hypocreales</taxon>
        <taxon>Hypocreaceae</taxon>
        <taxon>Trichoderma</taxon>
    </lineage>
</organism>
<sequence length="103" mass="11594">MAASARQERFETAPIPVKRSRANPGNENLGIQMPGSQAPPSLRWNLILVSLVNMVRRSPYDAILILDKVKHALLSGGIGQCRGIIMYKYWVLRSSVAKIRMYR</sequence>
<accession>A0A6V8QUV5</accession>
<protein>
    <submittedName>
        <fullName evidence="2">Uncharacterized protein</fullName>
    </submittedName>
</protein>
<gene>
    <name evidence="2" type="ORF">TASIC1_0006033900</name>
</gene>
<feature type="region of interest" description="Disordered" evidence="1">
    <location>
        <begin position="1"/>
        <end position="34"/>
    </location>
</feature>
<reference evidence="2 3" key="1">
    <citation type="submission" date="2020-07" db="EMBL/GenBank/DDBJ databases">
        <title>Trichoderma asperellum IC-1 whole genome shotgun sequence.</title>
        <authorList>
            <person name="Kanamasa S."/>
            <person name="Takahashi H."/>
        </authorList>
    </citation>
    <scope>NUCLEOTIDE SEQUENCE [LARGE SCALE GENOMIC DNA]</scope>
    <source>
        <strain evidence="2 3">IC-1</strain>
    </source>
</reference>
<name>A0A6V8QUV5_TRIAP</name>
<evidence type="ECO:0000313" key="2">
    <source>
        <dbReference type="EMBL" id="GFP56169.1"/>
    </source>
</evidence>
<proteinExistence type="predicted"/>
<evidence type="ECO:0000313" key="3">
    <source>
        <dbReference type="Proteomes" id="UP000517252"/>
    </source>
</evidence>
<dbReference type="Proteomes" id="UP000517252">
    <property type="component" value="Unassembled WGS sequence"/>
</dbReference>
<comment type="caution">
    <text evidence="2">The sequence shown here is derived from an EMBL/GenBank/DDBJ whole genome shotgun (WGS) entry which is preliminary data.</text>
</comment>
<feature type="compositionally biased region" description="Basic and acidic residues" evidence="1">
    <location>
        <begin position="1"/>
        <end position="11"/>
    </location>
</feature>
<evidence type="ECO:0000256" key="1">
    <source>
        <dbReference type="SAM" id="MobiDB-lite"/>
    </source>
</evidence>
<dbReference type="AlphaFoldDB" id="A0A6V8QUV5"/>
<dbReference type="EMBL" id="BLZH01000006">
    <property type="protein sequence ID" value="GFP56169.1"/>
    <property type="molecule type" value="Genomic_DNA"/>
</dbReference>